<organism evidence="2 3">
    <name type="scientific">Photobacterium sanctipauli</name>
    <dbReference type="NCBI Taxonomy" id="1342794"/>
    <lineage>
        <taxon>Bacteria</taxon>
        <taxon>Pseudomonadati</taxon>
        <taxon>Pseudomonadota</taxon>
        <taxon>Gammaproteobacteria</taxon>
        <taxon>Vibrionales</taxon>
        <taxon>Vibrionaceae</taxon>
        <taxon>Photobacterium</taxon>
    </lineage>
</organism>
<comment type="caution">
    <text evidence="2">The sequence shown here is derived from an EMBL/GenBank/DDBJ whole genome shotgun (WGS) entry which is preliminary data.</text>
</comment>
<gene>
    <name evidence="2" type="ORF">C9I98_05145</name>
</gene>
<dbReference type="RefSeq" id="WP_036824084.1">
    <property type="nucleotide sequence ID" value="NZ_JGVO01000512.1"/>
</dbReference>
<feature type="region of interest" description="Disordered" evidence="1">
    <location>
        <begin position="1"/>
        <end position="23"/>
    </location>
</feature>
<evidence type="ECO:0000313" key="3">
    <source>
        <dbReference type="Proteomes" id="UP000241771"/>
    </source>
</evidence>
<sequence>MMATSKQTSKATESIRDERQQPMSMHEGIAPWCDCCVCEAEPYWAEVAEEMGISLSDYEEADK</sequence>
<dbReference type="Proteomes" id="UP000241771">
    <property type="component" value="Unassembled WGS sequence"/>
</dbReference>
<dbReference type="AlphaFoldDB" id="A0A2T3NYH4"/>
<dbReference type="EMBL" id="PYMA01000002">
    <property type="protein sequence ID" value="PSW21327.1"/>
    <property type="molecule type" value="Genomic_DNA"/>
</dbReference>
<proteinExistence type="predicted"/>
<protein>
    <submittedName>
        <fullName evidence="2">Uncharacterized protein</fullName>
    </submittedName>
</protein>
<reference evidence="2 3" key="1">
    <citation type="submission" date="2018-01" db="EMBL/GenBank/DDBJ databases">
        <title>Whole genome sequencing of Histamine producing bacteria.</title>
        <authorList>
            <person name="Butler K."/>
        </authorList>
    </citation>
    <scope>NUCLEOTIDE SEQUENCE [LARGE SCALE GENOMIC DNA]</scope>
    <source>
        <strain evidence="2 3">DSM 100436</strain>
    </source>
</reference>
<keyword evidence="3" id="KW-1185">Reference proteome</keyword>
<accession>A0A2T3NYH4</accession>
<feature type="compositionally biased region" description="Polar residues" evidence="1">
    <location>
        <begin position="1"/>
        <end position="12"/>
    </location>
</feature>
<evidence type="ECO:0000313" key="2">
    <source>
        <dbReference type="EMBL" id="PSW21327.1"/>
    </source>
</evidence>
<evidence type="ECO:0000256" key="1">
    <source>
        <dbReference type="SAM" id="MobiDB-lite"/>
    </source>
</evidence>
<name>A0A2T3NYH4_9GAMM</name>